<organism evidence="2 3">
    <name type="scientific">Ophiocordyceps polyrhachis-furcata BCC 54312</name>
    <dbReference type="NCBI Taxonomy" id="1330021"/>
    <lineage>
        <taxon>Eukaryota</taxon>
        <taxon>Fungi</taxon>
        <taxon>Dikarya</taxon>
        <taxon>Ascomycota</taxon>
        <taxon>Pezizomycotina</taxon>
        <taxon>Sordariomycetes</taxon>
        <taxon>Hypocreomycetidae</taxon>
        <taxon>Hypocreales</taxon>
        <taxon>Ophiocordycipitaceae</taxon>
        <taxon>Ophiocordyceps</taxon>
    </lineage>
</organism>
<keyword evidence="3" id="KW-1185">Reference proteome</keyword>
<evidence type="ECO:0000256" key="1">
    <source>
        <dbReference type="SAM" id="Phobius"/>
    </source>
</evidence>
<dbReference type="OrthoDB" id="5211263at2759"/>
<dbReference type="Proteomes" id="UP000253664">
    <property type="component" value="Unassembled WGS sequence"/>
</dbReference>
<evidence type="ECO:0008006" key="4">
    <source>
        <dbReference type="Google" id="ProtNLM"/>
    </source>
</evidence>
<sequence length="308" mass="33650">MANARARFDRAKWSTDLVLPLWALQLMLAMAMTGMFAWRLADAAKHSHGEEELELAERSWQVVNIGLASAMAGCTFFEMAKFVGEALTPWTMVVTHLIKLASAIVIFGLDLAVYIVRRETPYSLVGLGMDSALTICIVALGLYSGLVHRRTWSYDDYSRPFNVKEYGFSDELQASSSHRFSLGASSISYDKRASTVSSSASSLASSRQLLPSGPFEIDSEQAVSYSHRRDTQFDDYVARRSSQRLVTLPLDDLELPPAAATTTTTTAISRGVSVRRVGADLALGAVPEEEPLHQEALLGQNSSTSDAT</sequence>
<name>A0A367LCE3_9HYPO</name>
<dbReference type="EMBL" id="LKCN02000007">
    <property type="protein sequence ID" value="RCI12085.1"/>
    <property type="molecule type" value="Genomic_DNA"/>
</dbReference>
<feature type="transmembrane region" description="Helical" evidence="1">
    <location>
        <begin position="122"/>
        <end position="143"/>
    </location>
</feature>
<proteinExistence type="predicted"/>
<feature type="transmembrane region" description="Helical" evidence="1">
    <location>
        <begin position="97"/>
        <end position="116"/>
    </location>
</feature>
<keyword evidence="1" id="KW-0812">Transmembrane</keyword>
<comment type="caution">
    <text evidence="2">The sequence shown here is derived from an EMBL/GenBank/DDBJ whole genome shotgun (WGS) entry which is preliminary data.</text>
</comment>
<evidence type="ECO:0000313" key="2">
    <source>
        <dbReference type="EMBL" id="RCI12085.1"/>
    </source>
</evidence>
<reference evidence="2 3" key="1">
    <citation type="journal article" date="2015" name="BMC Genomics">
        <title>Insights from the genome of Ophiocordyceps polyrhachis-furcata to pathogenicity and host specificity in insect fungi.</title>
        <authorList>
            <person name="Wichadakul D."/>
            <person name="Kobmoo N."/>
            <person name="Ingsriswang S."/>
            <person name="Tangphatsornruang S."/>
            <person name="Chantasingh D."/>
            <person name="Luangsa-ard J.J."/>
            <person name="Eurwilaichitr L."/>
        </authorList>
    </citation>
    <scope>NUCLEOTIDE SEQUENCE [LARGE SCALE GENOMIC DNA]</scope>
    <source>
        <strain evidence="2 3">BCC 54312</strain>
    </source>
</reference>
<gene>
    <name evidence="2" type="ORF">L249_0084</name>
</gene>
<keyword evidence="1" id="KW-0472">Membrane</keyword>
<evidence type="ECO:0000313" key="3">
    <source>
        <dbReference type="Proteomes" id="UP000253664"/>
    </source>
</evidence>
<keyword evidence="1" id="KW-1133">Transmembrane helix</keyword>
<accession>A0A367LCE3</accession>
<dbReference type="STRING" id="1330021.A0A367LCE3"/>
<protein>
    <recommendedName>
        <fullName evidence="4">Transmembrane protein</fullName>
    </recommendedName>
</protein>
<dbReference type="AlphaFoldDB" id="A0A367LCE3"/>